<dbReference type="EMBL" id="BARU01014608">
    <property type="protein sequence ID" value="GAH34724.1"/>
    <property type="molecule type" value="Genomic_DNA"/>
</dbReference>
<sequence length="125" mass="14550">MDAELESMLDRADELIGDLEDEYKNCLKAKNITTRAQNLTHEVLEKLRHALDHAMRGAWDKYVSPHLSEKDRNRARVYFPIVNDLQNFRSTLGRGAMKDLDKIQKHFYEFVLNKQPFSSRANSGL</sequence>
<gene>
    <name evidence="2" type="ORF">S03H2_25677</name>
</gene>
<proteinExistence type="predicted"/>
<organism evidence="2">
    <name type="scientific">marine sediment metagenome</name>
    <dbReference type="NCBI Taxonomy" id="412755"/>
    <lineage>
        <taxon>unclassified sequences</taxon>
        <taxon>metagenomes</taxon>
        <taxon>ecological metagenomes</taxon>
    </lineage>
</organism>
<comment type="caution">
    <text evidence="2">The sequence shown here is derived from an EMBL/GenBank/DDBJ whole genome shotgun (WGS) entry which is preliminary data.</text>
</comment>
<reference evidence="2" key="1">
    <citation type="journal article" date="2014" name="Front. Microbiol.">
        <title>High frequency of phylogenetically diverse reductive dehalogenase-homologous genes in deep subseafloor sedimentary metagenomes.</title>
        <authorList>
            <person name="Kawai M."/>
            <person name="Futagami T."/>
            <person name="Toyoda A."/>
            <person name="Takaki Y."/>
            <person name="Nishi S."/>
            <person name="Hori S."/>
            <person name="Arai W."/>
            <person name="Tsubouchi T."/>
            <person name="Morono Y."/>
            <person name="Uchiyama I."/>
            <person name="Ito T."/>
            <person name="Fujiyama A."/>
            <person name="Inagaki F."/>
            <person name="Takami H."/>
        </authorList>
    </citation>
    <scope>NUCLEOTIDE SEQUENCE</scope>
    <source>
        <strain evidence="2">Expedition CK06-06</strain>
    </source>
</reference>
<evidence type="ECO:0000256" key="1">
    <source>
        <dbReference type="SAM" id="Coils"/>
    </source>
</evidence>
<name>X1FZF6_9ZZZZ</name>
<evidence type="ECO:0000313" key="2">
    <source>
        <dbReference type="EMBL" id="GAH34724.1"/>
    </source>
</evidence>
<dbReference type="AlphaFoldDB" id="X1FZF6"/>
<accession>X1FZF6</accession>
<feature type="coiled-coil region" evidence="1">
    <location>
        <begin position="2"/>
        <end position="29"/>
    </location>
</feature>
<feature type="non-terminal residue" evidence="2">
    <location>
        <position position="125"/>
    </location>
</feature>
<protein>
    <submittedName>
        <fullName evidence="2">Uncharacterized protein</fullName>
    </submittedName>
</protein>
<keyword evidence="1" id="KW-0175">Coiled coil</keyword>